<dbReference type="AlphaFoldDB" id="G2T4B6"/>
<dbReference type="Proteomes" id="UP000008178">
    <property type="component" value="Chromosome"/>
</dbReference>
<accession>G2T4B6</accession>
<dbReference type="HOGENOM" id="CLU_1377242_0_0_9"/>
<gene>
    <name evidence="2" type="ordered locus">RHOM_13065</name>
</gene>
<evidence type="ECO:0000256" key="1">
    <source>
        <dbReference type="SAM" id="Coils"/>
    </source>
</evidence>
<dbReference type="OrthoDB" id="2066401at2"/>
<protein>
    <submittedName>
        <fullName evidence="2">Uncharacterized protein</fullName>
    </submittedName>
</protein>
<dbReference type="KEGG" id="rho:RHOM_13065"/>
<evidence type="ECO:0000313" key="2">
    <source>
        <dbReference type="EMBL" id="AEN97721.1"/>
    </source>
</evidence>
<dbReference type="RefSeq" id="WP_014080727.1">
    <property type="nucleotide sequence ID" value="NC_015977.1"/>
</dbReference>
<sequence length="201" mass="23901">MNFEFIRECRLESDELQAMYDNVLQELERAEHYYWRKPQECGIILRQTTERICRIYNTYYQIGYPGNASLEEFLCYTDENEHNVMVSRFLSVVRKEQRDRLNKLRVLGDDCIWGEEAPDQGMTFEDRMGQNARHMMETMMEVTKDMCEKINKRDDVFDEFFLEEALPETKEEAGKEALAAAEITTSAENTKKSLFARIFHR</sequence>
<reference evidence="2 3" key="1">
    <citation type="journal article" date="2015" name="Genome Announc.">
        <title>Complete genome sequence of the human gut symbiont Roseburia hominis.</title>
        <authorList>
            <person name="Travis A.J."/>
            <person name="Kelly D."/>
            <person name="Flint H.J."/>
            <person name="Aminov R.I."/>
        </authorList>
    </citation>
    <scope>NUCLEOTIDE SEQUENCE [LARGE SCALE GENOMIC DNA]</scope>
    <source>
        <strain evidence="3">DSM 16839 / JCM 17582 / NCIMB 14029 / A2-183</strain>
    </source>
</reference>
<keyword evidence="1" id="KW-0175">Coiled coil</keyword>
<dbReference type="EMBL" id="CP003040">
    <property type="protein sequence ID" value="AEN97721.1"/>
    <property type="molecule type" value="Genomic_DNA"/>
</dbReference>
<evidence type="ECO:0000313" key="3">
    <source>
        <dbReference type="Proteomes" id="UP000008178"/>
    </source>
</evidence>
<feature type="coiled-coil region" evidence="1">
    <location>
        <begin position="6"/>
        <end position="33"/>
    </location>
</feature>
<keyword evidence="3" id="KW-1185">Reference proteome</keyword>
<dbReference type="STRING" id="585394.RHOM_13065"/>
<dbReference type="GeneID" id="93724328"/>
<organism evidence="2 3">
    <name type="scientific">Roseburia hominis (strain DSM 16839 / JCM 17582 / NCIMB 14029 / A2-183)</name>
    <dbReference type="NCBI Taxonomy" id="585394"/>
    <lineage>
        <taxon>Bacteria</taxon>
        <taxon>Bacillati</taxon>
        <taxon>Bacillota</taxon>
        <taxon>Clostridia</taxon>
        <taxon>Lachnospirales</taxon>
        <taxon>Lachnospiraceae</taxon>
        <taxon>Roseburia</taxon>
    </lineage>
</organism>
<name>G2T4B6_ROSHA</name>
<dbReference type="BioCyc" id="RHOM585394:G1H02-2595-MONOMER"/>
<proteinExistence type="predicted"/>